<comment type="pathway">
    <text evidence="3 13">Cofactor biosynthesis; riboflavin biosynthesis; 5-amino-6-(D-ribitylamino)uracil from GTP: step 3/4.</text>
</comment>
<feature type="binding site" evidence="15">
    <location>
        <begin position="295"/>
        <end position="301"/>
    </location>
    <ligand>
        <name>NADP(+)</name>
        <dbReference type="ChEBI" id="CHEBI:58349"/>
    </ligand>
</feature>
<evidence type="ECO:0000256" key="9">
    <source>
        <dbReference type="ARBA" id="ARBA00022833"/>
    </source>
</evidence>
<evidence type="ECO:0000256" key="14">
    <source>
        <dbReference type="PIRSR" id="PIRSR006769-1"/>
    </source>
</evidence>
<evidence type="ECO:0000256" key="1">
    <source>
        <dbReference type="ARBA" id="ARBA00002151"/>
    </source>
</evidence>
<dbReference type="STRING" id="1297750.SAMN05444405_11132"/>
<dbReference type="InterPro" id="IPR024072">
    <property type="entry name" value="DHFR-like_dom_sf"/>
</dbReference>
<dbReference type="NCBIfam" id="TIGR00326">
    <property type="entry name" value="eubact_ribD"/>
    <property type="match status" value="1"/>
</dbReference>
<comment type="catalytic activity">
    <reaction evidence="13">
        <text>5-amino-6-(5-phospho-D-ribitylamino)uracil + NADP(+) = 5-amino-6-(5-phospho-D-ribosylamino)uracil + NADPH + H(+)</text>
        <dbReference type="Rhea" id="RHEA:17845"/>
        <dbReference type="ChEBI" id="CHEBI:15378"/>
        <dbReference type="ChEBI" id="CHEBI:57783"/>
        <dbReference type="ChEBI" id="CHEBI:58349"/>
        <dbReference type="ChEBI" id="CHEBI:58421"/>
        <dbReference type="ChEBI" id="CHEBI:58453"/>
        <dbReference type="EC" id="1.1.1.193"/>
    </reaction>
</comment>
<comment type="cofactor">
    <cofactor evidence="13 16">
        <name>Zn(2+)</name>
        <dbReference type="ChEBI" id="CHEBI:29105"/>
    </cofactor>
    <text evidence="13 16">Binds 1 zinc ion.</text>
</comment>
<dbReference type="InterPro" id="IPR002125">
    <property type="entry name" value="CMP_dCMP_dom"/>
</dbReference>
<dbReference type="SUPFAM" id="SSF53597">
    <property type="entry name" value="Dihydrofolate reductase-like"/>
    <property type="match status" value="1"/>
</dbReference>
<feature type="binding site" evidence="15">
    <location>
        <position position="207"/>
    </location>
    <ligand>
        <name>NADP(+)</name>
        <dbReference type="ChEBI" id="CHEBI:58349"/>
    </ligand>
</feature>
<evidence type="ECO:0000256" key="7">
    <source>
        <dbReference type="ARBA" id="ARBA00022723"/>
    </source>
</evidence>
<feature type="binding site" evidence="16">
    <location>
        <position position="93"/>
    </location>
    <ligand>
        <name>Zn(2+)</name>
        <dbReference type="ChEBI" id="CHEBI:29105"/>
        <note>catalytic</note>
    </ligand>
</feature>
<dbReference type="PIRSF" id="PIRSF006769">
    <property type="entry name" value="RibD"/>
    <property type="match status" value="1"/>
</dbReference>
<dbReference type="AlphaFoldDB" id="A0A1M5D1Q3"/>
<dbReference type="Pfam" id="PF01872">
    <property type="entry name" value="RibD_C"/>
    <property type="match status" value="1"/>
</dbReference>
<dbReference type="GO" id="GO:0008270">
    <property type="term" value="F:zinc ion binding"/>
    <property type="evidence" value="ECO:0007669"/>
    <property type="project" value="InterPro"/>
</dbReference>
<evidence type="ECO:0000256" key="12">
    <source>
        <dbReference type="ARBA" id="ARBA00023268"/>
    </source>
</evidence>
<dbReference type="RefSeq" id="WP_073402217.1">
    <property type="nucleotide sequence ID" value="NZ_FQTV01000011.1"/>
</dbReference>
<feature type="binding site" evidence="15">
    <location>
        <position position="218"/>
    </location>
    <ligand>
        <name>substrate</name>
    </ligand>
</feature>
<dbReference type="InterPro" id="IPR016192">
    <property type="entry name" value="APOBEC/CMP_deaminase_Zn-bd"/>
</dbReference>
<dbReference type="SUPFAM" id="SSF53927">
    <property type="entry name" value="Cytidine deaminase-like"/>
    <property type="match status" value="1"/>
</dbReference>
<feature type="binding site" evidence="16">
    <location>
        <position position="84"/>
    </location>
    <ligand>
        <name>Zn(2+)</name>
        <dbReference type="ChEBI" id="CHEBI:29105"/>
        <note>catalytic</note>
    </ligand>
</feature>
<keyword evidence="19" id="KW-1185">Reference proteome</keyword>
<evidence type="ECO:0000256" key="8">
    <source>
        <dbReference type="ARBA" id="ARBA00022801"/>
    </source>
</evidence>
<evidence type="ECO:0000256" key="11">
    <source>
        <dbReference type="ARBA" id="ARBA00023002"/>
    </source>
</evidence>
<keyword evidence="11 13" id="KW-0560">Oxidoreductase</keyword>
<dbReference type="EMBL" id="FQTV01000011">
    <property type="protein sequence ID" value="SHF60963.1"/>
    <property type="molecule type" value="Genomic_DNA"/>
</dbReference>
<evidence type="ECO:0000313" key="18">
    <source>
        <dbReference type="EMBL" id="SHF60963.1"/>
    </source>
</evidence>
<keyword evidence="6 13" id="KW-0686">Riboflavin biosynthesis</keyword>
<sequence length="356" mass="39990">MENNRIFTQEEIYMARCIELARKGKCEASPNPMVGAVIVCDGKIIGEGYHRICGDAHAEVNAINSIKDKSKLKQSTIYVSLEPCSHYGKTPPCADLIIEKGIPKVVIGCIDPFAKVAGRGIKKLQDAGIEVTVGVLEQECSNLNKRFITFHSKKRPYIILKWAESSDGFLDVKRTGGHPIALSTPMTNMLVHKRRAEVDAIIVGTRTALLDNPTLSVRNWYGKDPLRVVIDRTLKIPENFHLLDDKIKTWIVTEKEHINSNNTCYKKLPFTDDLLPELLAELHRNNIQSIMVEGGSVLLQSFIDKNLWDEAFIEKSAIILNDGIKAPHINGKRHFIDFHFCVPILHYYNGNNVPAL</sequence>
<dbReference type="PANTHER" id="PTHR38011:SF7">
    <property type="entry name" value="2,5-DIAMINO-6-RIBOSYLAMINO-4(3H)-PYRIMIDINONE 5'-PHOSPHATE REDUCTASE"/>
    <property type="match status" value="1"/>
</dbReference>
<evidence type="ECO:0000256" key="10">
    <source>
        <dbReference type="ARBA" id="ARBA00022857"/>
    </source>
</evidence>
<dbReference type="UniPathway" id="UPA00275">
    <property type="reaction ID" value="UER00401"/>
</dbReference>
<evidence type="ECO:0000256" key="6">
    <source>
        <dbReference type="ARBA" id="ARBA00022619"/>
    </source>
</evidence>
<protein>
    <recommendedName>
        <fullName evidence="13">Riboflavin biosynthesis protein RibD</fullName>
    </recommendedName>
    <domain>
        <recommendedName>
            <fullName evidence="13">Diaminohydroxyphosphoribosylaminopyrimidine deaminase</fullName>
            <shortName evidence="13">DRAP deaminase</shortName>
            <ecNumber evidence="13">3.5.4.26</ecNumber>
        </recommendedName>
        <alternativeName>
            <fullName evidence="13">Riboflavin-specific deaminase</fullName>
        </alternativeName>
    </domain>
    <domain>
        <recommendedName>
            <fullName evidence="13">5-amino-6-(5-phosphoribosylamino)uracil reductase</fullName>
            <ecNumber evidence="13">1.1.1.193</ecNumber>
        </recommendedName>
        <alternativeName>
            <fullName evidence="13">HTP reductase</fullName>
        </alternativeName>
    </domain>
</protein>
<dbReference type="InterPro" id="IPR016193">
    <property type="entry name" value="Cytidine_deaminase-like"/>
</dbReference>
<dbReference type="InterPro" id="IPR050765">
    <property type="entry name" value="Riboflavin_Biosynth_HTPR"/>
</dbReference>
<comment type="pathway">
    <text evidence="2 13">Cofactor biosynthesis; riboflavin biosynthesis; 5-amino-6-(D-ribitylamino)uracil from GTP: step 2/4.</text>
</comment>
<dbReference type="PANTHER" id="PTHR38011">
    <property type="entry name" value="DIHYDROFOLATE REDUCTASE FAMILY PROTEIN (AFU_ORTHOLOGUE AFUA_8G06820)"/>
    <property type="match status" value="1"/>
</dbReference>
<feature type="binding site" evidence="15">
    <location>
        <position position="211"/>
    </location>
    <ligand>
        <name>NADP(+)</name>
        <dbReference type="ChEBI" id="CHEBI:58349"/>
    </ligand>
</feature>
<feature type="active site" description="Proton donor" evidence="14">
    <location>
        <position position="59"/>
    </location>
</feature>
<comment type="catalytic activity">
    <reaction evidence="13">
        <text>2,5-diamino-6-hydroxy-4-(5-phosphoribosylamino)-pyrimidine + H2O + H(+) = 5-amino-6-(5-phospho-D-ribosylamino)uracil + NH4(+)</text>
        <dbReference type="Rhea" id="RHEA:21868"/>
        <dbReference type="ChEBI" id="CHEBI:15377"/>
        <dbReference type="ChEBI" id="CHEBI:15378"/>
        <dbReference type="ChEBI" id="CHEBI:28938"/>
        <dbReference type="ChEBI" id="CHEBI:58453"/>
        <dbReference type="ChEBI" id="CHEBI:58614"/>
        <dbReference type="EC" id="3.5.4.26"/>
    </reaction>
</comment>
<comment type="similarity">
    <text evidence="5 13">In the C-terminal section; belongs to the HTP reductase family.</text>
</comment>
<keyword evidence="12" id="KW-0511">Multifunctional enzyme</keyword>
<name>A0A1M5D1Q3_9BACE</name>
<evidence type="ECO:0000256" key="2">
    <source>
        <dbReference type="ARBA" id="ARBA00004882"/>
    </source>
</evidence>
<evidence type="ECO:0000259" key="17">
    <source>
        <dbReference type="PROSITE" id="PS51747"/>
    </source>
</evidence>
<dbReference type="Proteomes" id="UP000184509">
    <property type="component" value="Unassembled WGS sequence"/>
</dbReference>
<evidence type="ECO:0000256" key="16">
    <source>
        <dbReference type="PIRSR" id="PIRSR006769-3"/>
    </source>
</evidence>
<evidence type="ECO:0000256" key="13">
    <source>
        <dbReference type="PIRNR" id="PIRNR006769"/>
    </source>
</evidence>
<dbReference type="GO" id="GO:0009231">
    <property type="term" value="P:riboflavin biosynthetic process"/>
    <property type="evidence" value="ECO:0007669"/>
    <property type="project" value="UniProtKB-UniPathway"/>
</dbReference>
<evidence type="ECO:0000313" key="19">
    <source>
        <dbReference type="Proteomes" id="UP000184509"/>
    </source>
</evidence>
<reference evidence="18 19" key="1">
    <citation type="submission" date="2016-11" db="EMBL/GenBank/DDBJ databases">
        <authorList>
            <person name="Jaros S."/>
            <person name="Januszkiewicz K."/>
            <person name="Wedrychowicz H."/>
        </authorList>
    </citation>
    <scope>NUCLEOTIDE SEQUENCE [LARGE SCALE GENOMIC DNA]</scope>
    <source>
        <strain evidence="18 19">DSM 26991</strain>
    </source>
</reference>
<keyword evidence="10 13" id="KW-0521">NADP</keyword>
<dbReference type="GO" id="GO:0008835">
    <property type="term" value="F:diaminohydroxyphosphoribosylaminopyrimidine deaminase activity"/>
    <property type="evidence" value="ECO:0007669"/>
    <property type="project" value="UniProtKB-EC"/>
</dbReference>
<feature type="binding site" evidence="15">
    <location>
        <position position="215"/>
    </location>
    <ligand>
        <name>substrate</name>
    </ligand>
</feature>
<dbReference type="GO" id="GO:0008703">
    <property type="term" value="F:5-amino-6-(5-phosphoribosylamino)uracil reductase activity"/>
    <property type="evidence" value="ECO:0007669"/>
    <property type="project" value="UniProtKB-EC"/>
</dbReference>
<dbReference type="PROSITE" id="PS51747">
    <property type="entry name" value="CYT_DCMP_DEAMINASES_2"/>
    <property type="match status" value="1"/>
</dbReference>
<proteinExistence type="inferred from homology"/>
<gene>
    <name evidence="18" type="ORF">SAMN05444405_11132</name>
</gene>
<feature type="binding site" evidence="15">
    <location>
        <position position="195"/>
    </location>
    <ligand>
        <name>NADP(+)</name>
        <dbReference type="ChEBI" id="CHEBI:58349"/>
    </ligand>
</feature>
<dbReference type="CDD" id="cd01284">
    <property type="entry name" value="Riboflavin_deaminase-reductase"/>
    <property type="match status" value="1"/>
</dbReference>
<dbReference type="InterPro" id="IPR002734">
    <property type="entry name" value="RibDG_C"/>
</dbReference>
<accession>A0A1M5D1Q3</accession>
<dbReference type="Gene3D" id="3.40.140.10">
    <property type="entry name" value="Cytidine Deaminase, domain 2"/>
    <property type="match status" value="1"/>
</dbReference>
<keyword evidence="9 13" id="KW-0862">Zinc</keyword>
<feature type="binding site" evidence="16">
    <location>
        <position position="57"/>
    </location>
    <ligand>
        <name>Zn(2+)</name>
        <dbReference type="ChEBI" id="CHEBI:29105"/>
        <note>catalytic</note>
    </ligand>
</feature>
<dbReference type="InterPro" id="IPR004794">
    <property type="entry name" value="Eubact_RibD"/>
</dbReference>
<feature type="binding site" evidence="15">
    <location>
        <position position="293"/>
    </location>
    <ligand>
        <name>substrate</name>
    </ligand>
</feature>
<feature type="domain" description="CMP/dCMP-type deaminase" evidence="17">
    <location>
        <begin position="8"/>
        <end position="132"/>
    </location>
</feature>
<comment type="function">
    <text evidence="1 13">Converts 2,5-diamino-6-(ribosylamino)-4(3h)-pyrimidinone 5'-phosphate into 5-amino-6-(ribosylamino)-2,4(1h,3h)-pyrimidinedione 5'-phosphate.</text>
</comment>
<comment type="similarity">
    <text evidence="4 13">In the N-terminal section; belongs to the cytidine and deoxycytidylate deaminase family.</text>
</comment>
<dbReference type="EC" id="1.1.1.193" evidence="13"/>
<dbReference type="Gene3D" id="3.40.430.10">
    <property type="entry name" value="Dihydrofolate Reductase, subunit A"/>
    <property type="match status" value="1"/>
</dbReference>
<dbReference type="PROSITE" id="PS00903">
    <property type="entry name" value="CYT_DCMP_DEAMINASES_1"/>
    <property type="match status" value="1"/>
</dbReference>
<dbReference type="EC" id="3.5.4.26" evidence="13"/>
<keyword evidence="7 13" id="KW-0479">Metal-binding</keyword>
<evidence type="ECO:0000256" key="3">
    <source>
        <dbReference type="ARBA" id="ARBA00004910"/>
    </source>
</evidence>
<feature type="binding site" evidence="15">
    <location>
        <position position="163"/>
    </location>
    <ligand>
        <name>NADP(+)</name>
        <dbReference type="ChEBI" id="CHEBI:58349"/>
    </ligand>
</feature>
<evidence type="ECO:0000256" key="5">
    <source>
        <dbReference type="ARBA" id="ARBA00007417"/>
    </source>
</evidence>
<dbReference type="FunFam" id="3.40.140.10:FF:000025">
    <property type="entry name" value="Riboflavin biosynthesis protein RibD"/>
    <property type="match status" value="1"/>
</dbReference>
<dbReference type="Pfam" id="PF00383">
    <property type="entry name" value="dCMP_cyt_deam_1"/>
    <property type="match status" value="1"/>
</dbReference>
<evidence type="ECO:0000256" key="15">
    <source>
        <dbReference type="PIRSR" id="PIRSR006769-2"/>
    </source>
</evidence>
<keyword evidence="8 13" id="KW-0378">Hydrolase</keyword>
<evidence type="ECO:0000256" key="4">
    <source>
        <dbReference type="ARBA" id="ARBA00005259"/>
    </source>
</evidence>
<organism evidence="18 19">
    <name type="scientific">Bacteroides luti</name>
    <dbReference type="NCBI Taxonomy" id="1297750"/>
    <lineage>
        <taxon>Bacteria</taxon>
        <taxon>Pseudomonadati</taxon>
        <taxon>Bacteroidota</taxon>
        <taxon>Bacteroidia</taxon>
        <taxon>Bacteroidales</taxon>
        <taxon>Bacteroidaceae</taxon>
        <taxon>Bacteroides</taxon>
    </lineage>
</organism>